<keyword evidence="7" id="KW-0560">Oxidoreductase</keyword>
<comment type="similarity">
    <text evidence="2">Belongs to the ferredoxin--NADP reductase type 1 family.</text>
</comment>
<comment type="caution">
    <text evidence="12">The sequence shown here is derived from an EMBL/GenBank/DDBJ whole genome shotgun (WGS) entry which is preliminary data.</text>
</comment>
<dbReference type="InterPro" id="IPR021163">
    <property type="entry name" value="Ferredox_Rdtase_adrenod"/>
</dbReference>
<dbReference type="PRINTS" id="PR00419">
    <property type="entry name" value="ADXRDTASE"/>
</dbReference>
<dbReference type="AlphaFoldDB" id="A0A916UKT3"/>
<evidence type="ECO:0000256" key="9">
    <source>
        <dbReference type="PIRSR" id="PIRSR000362-1"/>
    </source>
</evidence>
<evidence type="ECO:0000256" key="8">
    <source>
        <dbReference type="ARBA" id="ARBA00047776"/>
    </source>
</evidence>
<dbReference type="Gene3D" id="3.50.50.60">
    <property type="entry name" value="FAD/NAD(P)-binding domain"/>
    <property type="match status" value="1"/>
</dbReference>
<evidence type="ECO:0000313" key="12">
    <source>
        <dbReference type="EMBL" id="GGC76637.1"/>
    </source>
</evidence>
<keyword evidence="6 10" id="KW-0521">NADP</keyword>
<dbReference type="GO" id="GO:0004324">
    <property type="term" value="F:ferredoxin-NADP+ reductase activity"/>
    <property type="evidence" value="ECO:0007669"/>
    <property type="project" value="UniProtKB-EC"/>
</dbReference>
<dbReference type="SUPFAM" id="SSF51971">
    <property type="entry name" value="Nucleotide-binding domain"/>
    <property type="match status" value="1"/>
</dbReference>
<dbReference type="PANTHER" id="PTHR48467">
    <property type="entry name" value="GLUTAMATE SYNTHASE 1 [NADH], CHLOROPLASTIC-LIKE"/>
    <property type="match status" value="1"/>
</dbReference>
<evidence type="ECO:0000256" key="4">
    <source>
        <dbReference type="ARBA" id="ARBA00022630"/>
    </source>
</evidence>
<keyword evidence="4" id="KW-0285">Flavoprotein</keyword>
<comment type="cofactor">
    <cofactor evidence="1 9">
        <name>FAD</name>
        <dbReference type="ChEBI" id="CHEBI:57692"/>
    </cofactor>
</comment>
<feature type="binding site" evidence="10">
    <location>
        <position position="243"/>
    </location>
    <ligand>
        <name>NADP(+)</name>
        <dbReference type="ChEBI" id="CHEBI:58349"/>
    </ligand>
</feature>
<dbReference type="Pfam" id="PF07992">
    <property type="entry name" value="Pyr_redox_2"/>
    <property type="match status" value="1"/>
</dbReference>
<evidence type="ECO:0000259" key="11">
    <source>
        <dbReference type="Pfam" id="PF07992"/>
    </source>
</evidence>
<evidence type="ECO:0000256" key="6">
    <source>
        <dbReference type="ARBA" id="ARBA00022857"/>
    </source>
</evidence>
<evidence type="ECO:0000256" key="2">
    <source>
        <dbReference type="ARBA" id="ARBA00008312"/>
    </source>
</evidence>
<evidence type="ECO:0000256" key="7">
    <source>
        <dbReference type="ARBA" id="ARBA00023002"/>
    </source>
</evidence>
<protein>
    <recommendedName>
        <fullName evidence="3">ferredoxin--NADP(+) reductase</fullName>
        <ecNumber evidence="3">1.18.1.2</ecNumber>
    </recommendedName>
</protein>
<evidence type="ECO:0000256" key="1">
    <source>
        <dbReference type="ARBA" id="ARBA00001974"/>
    </source>
</evidence>
<reference evidence="12" key="2">
    <citation type="submission" date="2020-09" db="EMBL/GenBank/DDBJ databases">
        <authorList>
            <person name="Sun Q."/>
            <person name="Zhou Y."/>
        </authorList>
    </citation>
    <scope>NUCLEOTIDE SEQUENCE</scope>
    <source>
        <strain evidence="12">CGMCC 1.15478</strain>
    </source>
</reference>
<dbReference type="EC" id="1.18.1.2" evidence="3"/>
<evidence type="ECO:0000256" key="5">
    <source>
        <dbReference type="ARBA" id="ARBA00022827"/>
    </source>
</evidence>
<feature type="binding site" evidence="9">
    <location>
        <position position="52"/>
    </location>
    <ligand>
        <name>FAD</name>
        <dbReference type="ChEBI" id="CHEBI:57692"/>
    </ligand>
</feature>
<dbReference type="InterPro" id="IPR036188">
    <property type="entry name" value="FAD/NAD-bd_sf"/>
</dbReference>
<feature type="binding site" evidence="10">
    <location>
        <begin position="231"/>
        <end position="232"/>
    </location>
    <ligand>
        <name>NADP(+)</name>
        <dbReference type="ChEBI" id="CHEBI:58349"/>
    </ligand>
</feature>
<feature type="binding site" evidence="10">
    <location>
        <position position="398"/>
    </location>
    <ligand>
        <name>NADP(+)</name>
        <dbReference type="ChEBI" id="CHEBI:58349"/>
    </ligand>
</feature>
<organism evidence="12 13">
    <name type="scientific">Hoyosella rhizosphaerae</name>
    <dbReference type="NCBI Taxonomy" id="1755582"/>
    <lineage>
        <taxon>Bacteria</taxon>
        <taxon>Bacillati</taxon>
        <taxon>Actinomycetota</taxon>
        <taxon>Actinomycetes</taxon>
        <taxon>Mycobacteriales</taxon>
        <taxon>Hoyosellaceae</taxon>
        <taxon>Hoyosella</taxon>
    </lineage>
</organism>
<feature type="binding site" evidence="9">
    <location>
        <position position="80"/>
    </location>
    <ligand>
        <name>FAD</name>
        <dbReference type="ChEBI" id="CHEBI:57692"/>
    </ligand>
</feature>
<dbReference type="Proteomes" id="UP000641514">
    <property type="component" value="Unassembled WGS sequence"/>
</dbReference>
<dbReference type="EMBL" id="BMJH01000004">
    <property type="protein sequence ID" value="GGC76637.1"/>
    <property type="molecule type" value="Genomic_DNA"/>
</dbReference>
<keyword evidence="13" id="KW-1185">Reference proteome</keyword>
<comment type="catalytic activity">
    <reaction evidence="8">
        <text>2 reduced [2Fe-2S]-[ferredoxin] + NADP(+) + H(+) = 2 oxidized [2Fe-2S]-[ferredoxin] + NADPH</text>
        <dbReference type="Rhea" id="RHEA:20125"/>
        <dbReference type="Rhea" id="RHEA-COMP:10000"/>
        <dbReference type="Rhea" id="RHEA-COMP:10001"/>
        <dbReference type="ChEBI" id="CHEBI:15378"/>
        <dbReference type="ChEBI" id="CHEBI:33737"/>
        <dbReference type="ChEBI" id="CHEBI:33738"/>
        <dbReference type="ChEBI" id="CHEBI:57783"/>
        <dbReference type="ChEBI" id="CHEBI:58349"/>
        <dbReference type="EC" id="1.18.1.2"/>
    </reaction>
</comment>
<proteinExistence type="inferred from homology"/>
<evidence type="ECO:0000313" key="13">
    <source>
        <dbReference type="Proteomes" id="UP000641514"/>
    </source>
</evidence>
<gene>
    <name evidence="12" type="ORF">GCM10011410_32410</name>
</gene>
<sequence length="488" mass="53331">MEFDRYVEINAAYFEKHPLDPTVMRFAHPPRLQFDSEEFGRLRVAIVGTGPAAMYTAQELLSYSGVEVDMFDRLPTPFGLIRAGVAPDHLETKKFSDAFGPMFNKPTLGLHLNVEIGNHLTHSDLRAHHHAVIYAVGASADRKLGIPGEELPGCVSATEFVAWYNGHPDFSANTYDLSGERAVIVGNGNVALDVARILTTPPDELASTDIADHALDALRASKIREVIILGRRGPAQAAYTLPEFLGLGDTPGVDVTIDPADLQLDETTLEYLRGEAEPWVRQKVEIARKYSTNVPNDSRRRIHLRYLTAPVEIVGDDHVSGLRVARTRLVGAGAAAEITDVTETLDTTLVLRAVGYRGAEIPEVPFDASKNVIPNTVGRVDDCEGVYTVGWIKRGPRGSLGTNRGDAAETVAALIEDVNAGRCNRAVLPRAELRKLVLSRQPEALDYAGWRIIDAAETARGRESGRPRRKFATRAELLAAVRDAADHE</sequence>
<dbReference type="PIRSF" id="PIRSF000362">
    <property type="entry name" value="FNR"/>
    <property type="match status" value="1"/>
</dbReference>
<evidence type="ECO:0000256" key="10">
    <source>
        <dbReference type="PIRSR" id="PIRSR000362-2"/>
    </source>
</evidence>
<reference evidence="12" key="1">
    <citation type="journal article" date="2014" name="Int. J. Syst. Evol. Microbiol.">
        <title>Complete genome sequence of Corynebacterium casei LMG S-19264T (=DSM 44701T), isolated from a smear-ripened cheese.</title>
        <authorList>
            <consortium name="US DOE Joint Genome Institute (JGI-PGF)"/>
            <person name="Walter F."/>
            <person name="Albersmeier A."/>
            <person name="Kalinowski J."/>
            <person name="Ruckert C."/>
        </authorList>
    </citation>
    <scope>NUCLEOTIDE SEQUENCE</scope>
    <source>
        <strain evidence="12">CGMCC 1.15478</strain>
    </source>
</reference>
<feature type="binding site" evidence="10">
    <location>
        <begin position="187"/>
        <end position="190"/>
    </location>
    <ligand>
        <name>NADP(+)</name>
        <dbReference type="ChEBI" id="CHEBI:58349"/>
    </ligand>
</feature>
<dbReference type="InterPro" id="IPR023753">
    <property type="entry name" value="FAD/NAD-binding_dom"/>
</dbReference>
<feature type="domain" description="FAD/NAD(P)-binding" evidence="11">
    <location>
        <begin position="43"/>
        <end position="199"/>
    </location>
</feature>
<accession>A0A916UKT3</accession>
<dbReference type="PANTHER" id="PTHR48467:SF1">
    <property type="entry name" value="GLUTAMATE SYNTHASE 1 [NADH], CHLOROPLASTIC-LIKE"/>
    <property type="match status" value="1"/>
</dbReference>
<dbReference type="InterPro" id="IPR055275">
    <property type="entry name" value="Ferredox_Rdtase"/>
</dbReference>
<dbReference type="Gene3D" id="3.40.50.720">
    <property type="entry name" value="NAD(P)-binding Rossmann-like Domain"/>
    <property type="match status" value="1"/>
</dbReference>
<feature type="binding site" evidence="9">
    <location>
        <position position="391"/>
    </location>
    <ligand>
        <name>FAD</name>
        <dbReference type="ChEBI" id="CHEBI:57692"/>
    </ligand>
</feature>
<name>A0A916UKT3_9ACTN</name>
<evidence type="ECO:0000256" key="3">
    <source>
        <dbReference type="ARBA" id="ARBA00013223"/>
    </source>
</evidence>
<feature type="binding site" evidence="9">
    <location>
        <position position="116"/>
    </location>
    <ligand>
        <name>FAD</name>
        <dbReference type="ChEBI" id="CHEBI:57692"/>
    </ligand>
</feature>
<keyword evidence="5 9" id="KW-0274">FAD</keyword>